<comment type="caution">
    <text evidence="3">The sequence shown here is derived from an EMBL/GenBank/DDBJ whole genome shotgun (WGS) entry which is preliminary data.</text>
</comment>
<comment type="cofactor">
    <cofactor evidence="1">
        <name>FAD</name>
        <dbReference type="ChEBI" id="CHEBI:57692"/>
    </cofactor>
</comment>
<protein>
    <recommendedName>
        <fullName evidence="2">MnmG N-terminal domain-containing protein</fullName>
    </recommendedName>
</protein>
<sequence length="77" mass="8584">MSPFFNLEKLRSVSGFETACIVDPYSGGKGNSIRYMAVSPRDNYMRAENMKNLFVGGEKSGFYVGHTEATTTKIQCF</sequence>
<proteinExistence type="predicted"/>
<reference evidence="3 4" key="1">
    <citation type="submission" date="2014-12" db="EMBL/GenBank/DDBJ databases">
        <title>Draft genome sequence of Terrisporobacter sp. 08-306576, isolated from the blood culture of a bacteremia patient.</title>
        <authorList>
            <person name="Lund L.C."/>
            <person name="Sydenham T.V."/>
            <person name="Hogh S.V."/>
            <person name="Skov M.N."/>
            <person name="Kemp M."/>
            <person name="Justesen U.S."/>
        </authorList>
    </citation>
    <scope>NUCLEOTIDE SEQUENCE [LARGE SCALE GENOMIC DNA]</scope>
    <source>
        <strain evidence="3 4">08-306576</strain>
    </source>
</reference>
<dbReference type="EMBL" id="JWHR01000121">
    <property type="protein sequence ID" value="KHS56150.1"/>
    <property type="molecule type" value="Genomic_DNA"/>
</dbReference>
<organism evidence="3 4">
    <name type="scientific">Terrisporobacter othiniensis</name>
    <dbReference type="NCBI Taxonomy" id="1577792"/>
    <lineage>
        <taxon>Bacteria</taxon>
        <taxon>Bacillati</taxon>
        <taxon>Bacillota</taxon>
        <taxon>Clostridia</taxon>
        <taxon>Peptostreptococcales</taxon>
        <taxon>Peptostreptococcaceae</taxon>
        <taxon>Terrisporobacter</taxon>
    </lineage>
</organism>
<dbReference type="InterPro" id="IPR040131">
    <property type="entry name" value="MnmG_N"/>
</dbReference>
<dbReference type="Pfam" id="PF01134">
    <property type="entry name" value="GIDA"/>
    <property type="match status" value="1"/>
</dbReference>
<dbReference type="AlphaFoldDB" id="A0A0B3WNP7"/>
<feature type="domain" description="MnmG N-terminal" evidence="2">
    <location>
        <begin position="9"/>
        <end position="70"/>
    </location>
</feature>
<gene>
    <name evidence="3" type="ORF">QX51_15405</name>
</gene>
<evidence type="ECO:0000313" key="3">
    <source>
        <dbReference type="EMBL" id="KHS56150.1"/>
    </source>
</evidence>
<name>A0A0B3WNP7_9FIRM</name>
<evidence type="ECO:0000256" key="1">
    <source>
        <dbReference type="ARBA" id="ARBA00001974"/>
    </source>
</evidence>
<evidence type="ECO:0000259" key="2">
    <source>
        <dbReference type="Pfam" id="PF01134"/>
    </source>
</evidence>
<evidence type="ECO:0000313" key="4">
    <source>
        <dbReference type="Proteomes" id="UP000031189"/>
    </source>
</evidence>
<accession>A0A0B3WNP7</accession>
<keyword evidence="4" id="KW-1185">Reference proteome</keyword>
<dbReference type="STRING" id="1577792.QX51_15405"/>
<dbReference type="Proteomes" id="UP000031189">
    <property type="component" value="Unassembled WGS sequence"/>
</dbReference>
<dbReference type="RefSeq" id="WP_039680779.1">
    <property type="nucleotide sequence ID" value="NZ_JWHR01000121.1"/>
</dbReference>